<comment type="similarity">
    <text evidence="5">Belongs to the cyclophilin-type PPIase family.</text>
</comment>
<feature type="domain" description="PPIase cyclophilin-type" evidence="7">
    <location>
        <begin position="85"/>
        <end position="260"/>
    </location>
</feature>
<comment type="caution">
    <text evidence="8">The sequence shown here is derived from an EMBL/GenBank/DDBJ whole genome shotgun (WGS) entry which is preliminary data.</text>
</comment>
<keyword evidence="4 5" id="KW-0413">Isomerase</keyword>
<dbReference type="PROSITE" id="PS00170">
    <property type="entry name" value="CSA_PPIASE_1"/>
    <property type="match status" value="1"/>
</dbReference>
<feature type="region of interest" description="Disordered" evidence="6">
    <location>
        <begin position="22"/>
        <end position="42"/>
    </location>
</feature>
<feature type="compositionally biased region" description="Low complexity" evidence="6">
    <location>
        <begin position="33"/>
        <end position="42"/>
    </location>
</feature>
<dbReference type="PANTHER" id="PTHR45625:SF4">
    <property type="entry name" value="PEPTIDYLPROLYL ISOMERASE DOMAIN AND WD REPEAT-CONTAINING PROTEIN 1"/>
    <property type="match status" value="1"/>
</dbReference>
<dbReference type="GO" id="GO:0003755">
    <property type="term" value="F:peptidyl-prolyl cis-trans isomerase activity"/>
    <property type="evidence" value="ECO:0007669"/>
    <property type="project" value="UniProtKB-UniRule"/>
</dbReference>
<dbReference type="PROSITE" id="PS51257">
    <property type="entry name" value="PROKAR_LIPOPROTEIN"/>
    <property type="match status" value="1"/>
</dbReference>
<comment type="function">
    <text evidence="2 5">PPIases accelerate the folding of proteins. It catalyzes the cis-trans isomerization of proline imidic peptide bonds in oligopeptides.</text>
</comment>
<evidence type="ECO:0000259" key="7">
    <source>
        <dbReference type="PROSITE" id="PS50072"/>
    </source>
</evidence>
<reference evidence="8 9" key="1">
    <citation type="submission" date="2018-11" db="EMBL/GenBank/DDBJ databases">
        <authorList>
            <person name="Stevens M.J."/>
            <person name="Cernela N."/>
            <person name="Spoerry Serrano N."/>
            <person name="Schmitt S."/>
            <person name="Schrenzel J."/>
            <person name="Stephan R."/>
        </authorList>
    </citation>
    <scope>NUCLEOTIDE SEQUENCE [LARGE SCALE GENOMIC DNA]</scope>
    <source>
        <strain evidence="8 9">PP422</strain>
    </source>
</reference>
<sequence length="269" mass="28753">MKKLLFLGLASSLLLTACANSTTTPSSTEEANSSSTLQTTSDSTASSKFKKDLAYAVNNPDAVFPQLSPEVADNEALVKIKTTEGDITIKLFPELAPMTVENFLTHAKEGYYDGTIFHRVIKDFMIQGGDPLGNGTGGESIWAGKGTTKDAGYGFKDEISAFLYNIRGSLSMANAGAGTNGSQFFINQNTTDMSGQLAGAGYPEKILQAYKNGGNPNLDTKHTVFGQVTEGMDVVDKIAAVETGENDKPKTDVKIESIEILKDYTFPTE</sequence>
<dbReference type="InterPro" id="IPR029000">
    <property type="entry name" value="Cyclophilin-like_dom_sf"/>
</dbReference>
<dbReference type="Pfam" id="PF00160">
    <property type="entry name" value="Pro_isomerase"/>
    <property type="match status" value="1"/>
</dbReference>
<dbReference type="PANTHER" id="PTHR45625">
    <property type="entry name" value="PEPTIDYL-PROLYL CIS-TRANS ISOMERASE-RELATED"/>
    <property type="match status" value="1"/>
</dbReference>
<keyword evidence="5" id="KW-0732">Signal</keyword>
<evidence type="ECO:0000256" key="3">
    <source>
        <dbReference type="ARBA" id="ARBA00023110"/>
    </source>
</evidence>
<dbReference type="InterPro" id="IPR002130">
    <property type="entry name" value="Cyclophilin-type_PPIase_dom"/>
</dbReference>
<evidence type="ECO:0000256" key="5">
    <source>
        <dbReference type="RuleBase" id="RU363019"/>
    </source>
</evidence>
<name>A0A3R8R9Q1_STRSU</name>
<evidence type="ECO:0000256" key="4">
    <source>
        <dbReference type="ARBA" id="ARBA00023235"/>
    </source>
</evidence>
<protein>
    <recommendedName>
        <fullName evidence="5">Peptidyl-prolyl cis-trans isomerase</fullName>
        <shortName evidence="5">PPIase</shortName>
        <ecNumber evidence="5">5.2.1.8</ecNumber>
    </recommendedName>
</protein>
<gene>
    <name evidence="8" type="ORF">EI998_02650</name>
</gene>
<feature type="chain" id="PRO_5018377453" description="Peptidyl-prolyl cis-trans isomerase" evidence="5">
    <location>
        <begin position="20"/>
        <end position="269"/>
    </location>
</feature>
<dbReference type="Proteomes" id="UP000274117">
    <property type="component" value="Unassembled WGS sequence"/>
</dbReference>
<dbReference type="InterPro" id="IPR020892">
    <property type="entry name" value="Cyclophilin-type_PPIase_CS"/>
</dbReference>
<dbReference type="Gene3D" id="2.40.100.10">
    <property type="entry name" value="Cyclophilin-like"/>
    <property type="match status" value="1"/>
</dbReference>
<dbReference type="SUPFAM" id="SSF50891">
    <property type="entry name" value="Cyclophilin-like"/>
    <property type="match status" value="1"/>
</dbReference>
<dbReference type="EMBL" id="RSDO01000004">
    <property type="protein sequence ID" value="RRR54198.1"/>
    <property type="molecule type" value="Genomic_DNA"/>
</dbReference>
<evidence type="ECO:0000256" key="2">
    <source>
        <dbReference type="ARBA" id="ARBA00002388"/>
    </source>
</evidence>
<reference evidence="8 9" key="2">
    <citation type="submission" date="2018-12" db="EMBL/GenBank/DDBJ databases">
        <title>Whole-genome sequences of fifteen clinical Streptococcus suis strains isolated from pigs between 2006 and 2018.</title>
        <authorList>
            <person name="Stevens M.J.A."/>
            <person name="Cernela N."/>
            <person name="Spoerry Serrano N."/>
            <person name="Schmitt S."/>
            <person name="Schrenzel J."/>
            <person name="Stephan R."/>
        </authorList>
    </citation>
    <scope>NUCLEOTIDE SEQUENCE [LARGE SCALE GENOMIC DNA]</scope>
    <source>
        <strain evidence="8 9">PP422</strain>
    </source>
</reference>
<proteinExistence type="inferred from homology"/>
<keyword evidence="3 5" id="KW-0697">Rotamase</keyword>
<accession>A0A3R8R9Q1</accession>
<evidence type="ECO:0000313" key="9">
    <source>
        <dbReference type="Proteomes" id="UP000274117"/>
    </source>
</evidence>
<dbReference type="PROSITE" id="PS50072">
    <property type="entry name" value="CSA_PPIASE_2"/>
    <property type="match status" value="1"/>
</dbReference>
<evidence type="ECO:0000256" key="6">
    <source>
        <dbReference type="SAM" id="MobiDB-lite"/>
    </source>
</evidence>
<dbReference type="EC" id="5.2.1.8" evidence="5"/>
<dbReference type="PRINTS" id="PR00153">
    <property type="entry name" value="CSAPPISMRASE"/>
</dbReference>
<comment type="catalytic activity">
    <reaction evidence="1 5">
        <text>[protein]-peptidylproline (omega=180) = [protein]-peptidylproline (omega=0)</text>
        <dbReference type="Rhea" id="RHEA:16237"/>
        <dbReference type="Rhea" id="RHEA-COMP:10747"/>
        <dbReference type="Rhea" id="RHEA-COMP:10748"/>
        <dbReference type="ChEBI" id="CHEBI:83833"/>
        <dbReference type="ChEBI" id="CHEBI:83834"/>
        <dbReference type="EC" id="5.2.1.8"/>
    </reaction>
</comment>
<feature type="signal peptide" evidence="5">
    <location>
        <begin position="1"/>
        <end position="19"/>
    </location>
</feature>
<dbReference type="GO" id="GO:0006457">
    <property type="term" value="P:protein folding"/>
    <property type="evidence" value="ECO:0007669"/>
    <property type="project" value="InterPro"/>
</dbReference>
<evidence type="ECO:0000313" key="8">
    <source>
        <dbReference type="EMBL" id="RRR54198.1"/>
    </source>
</evidence>
<dbReference type="InterPro" id="IPR044666">
    <property type="entry name" value="Cyclophilin_A-like"/>
</dbReference>
<organism evidence="8 9">
    <name type="scientific">Streptococcus suis</name>
    <dbReference type="NCBI Taxonomy" id="1307"/>
    <lineage>
        <taxon>Bacteria</taxon>
        <taxon>Bacillati</taxon>
        <taxon>Bacillota</taxon>
        <taxon>Bacilli</taxon>
        <taxon>Lactobacillales</taxon>
        <taxon>Streptococcaceae</taxon>
        <taxon>Streptococcus</taxon>
    </lineage>
</organism>
<dbReference type="AlphaFoldDB" id="A0A3R8R9Q1"/>
<evidence type="ECO:0000256" key="1">
    <source>
        <dbReference type="ARBA" id="ARBA00000971"/>
    </source>
</evidence>